<dbReference type="PANTHER" id="PTHR45663">
    <property type="entry name" value="GEO12009P1"/>
    <property type="match status" value="1"/>
</dbReference>
<feature type="transmembrane region" description="Helical" evidence="2">
    <location>
        <begin position="71"/>
        <end position="88"/>
    </location>
</feature>
<dbReference type="InterPro" id="IPR013766">
    <property type="entry name" value="Thioredoxin_domain"/>
</dbReference>
<dbReference type="Pfam" id="PF00085">
    <property type="entry name" value="Thioredoxin"/>
    <property type="match status" value="1"/>
</dbReference>
<dbReference type="GO" id="GO:0005737">
    <property type="term" value="C:cytoplasm"/>
    <property type="evidence" value="ECO:0007669"/>
    <property type="project" value="TreeGrafter"/>
</dbReference>
<evidence type="ECO:0000313" key="4">
    <source>
        <dbReference type="EMBL" id="EGD74461.1"/>
    </source>
</evidence>
<dbReference type="SUPFAM" id="SSF52833">
    <property type="entry name" value="Thioredoxin-like"/>
    <property type="match status" value="1"/>
</dbReference>
<dbReference type="PANTHER" id="PTHR45663:SF11">
    <property type="entry name" value="GEO12009P1"/>
    <property type="match status" value="1"/>
</dbReference>
<dbReference type="GO" id="GO:0015035">
    <property type="term" value="F:protein-disulfide reductase activity"/>
    <property type="evidence" value="ECO:0007669"/>
    <property type="project" value="TreeGrafter"/>
</dbReference>
<keyword evidence="2" id="KW-0812">Transmembrane</keyword>
<dbReference type="InterPro" id="IPR036249">
    <property type="entry name" value="Thioredoxin-like_sf"/>
</dbReference>
<dbReference type="FunCoup" id="F2UCW6">
    <property type="interactions" value="593"/>
</dbReference>
<dbReference type="InParanoid" id="F2UCW6"/>
<evidence type="ECO:0000256" key="2">
    <source>
        <dbReference type="SAM" id="Phobius"/>
    </source>
</evidence>
<organism evidence="5">
    <name type="scientific">Salpingoeca rosetta (strain ATCC 50818 / BSB-021)</name>
    <dbReference type="NCBI Taxonomy" id="946362"/>
    <lineage>
        <taxon>Eukaryota</taxon>
        <taxon>Choanoflagellata</taxon>
        <taxon>Craspedida</taxon>
        <taxon>Salpingoecidae</taxon>
        <taxon>Salpingoeca</taxon>
    </lineage>
</organism>
<dbReference type="AlphaFoldDB" id="F2UCW6"/>
<gene>
    <name evidence="4" type="ORF">PTSG_05825</name>
</gene>
<feature type="compositionally biased region" description="Basic and acidic residues" evidence="1">
    <location>
        <begin position="248"/>
        <end position="257"/>
    </location>
</feature>
<accession>F2UCW6</accession>
<dbReference type="Proteomes" id="UP000007799">
    <property type="component" value="Unassembled WGS sequence"/>
</dbReference>
<keyword evidence="5" id="KW-1185">Reference proteome</keyword>
<dbReference type="PROSITE" id="PS51352">
    <property type="entry name" value="THIOREDOXIN_2"/>
    <property type="match status" value="1"/>
</dbReference>
<dbReference type="OrthoDB" id="20229at2759"/>
<evidence type="ECO:0000259" key="3">
    <source>
        <dbReference type="PROSITE" id="PS51352"/>
    </source>
</evidence>
<dbReference type="Gene3D" id="3.40.30.10">
    <property type="entry name" value="Glutaredoxin"/>
    <property type="match status" value="1"/>
</dbReference>
<dbReference type="OMA" id="TWIIEFF"/>
<dbReference type="eggNOG" id="KOG0914">
    <property type="taxonomic scope" value="Eukaryota"/>
</dbReference>
<feature type="compositionally biased region" description="Basic and acidic residues" evidence="1">
    <location>
        <begin position="268"/>
        <end position="277"/>
    </location>
</feature>
<feature type="region of interest" description="Disordered" evidence="1">
    <location>
        <begin position="248"/>
        <end position="277"/>
    </location>
</feature>
<protein>
    <recommendedName>
        <fullName evidence="3">Thioredoxin domain-containing protein</fullName>
    </recommendedName>
</protein>
<name>F2UCW6_SALR5</name>
<evidence type="ECO:0000256" key="1">
    <source>
        <dbReference type="SAM" id="MobiDB-lite"/>
    </source>
</evidence>
<sequence length="277" mass="30890">MLAEFLKEIQLYHVVHLLTLVWFPIARLTSLRFIFFPDATPNLDSDEIQALSLLGVYLFIRARRSGSFDAFVGQVFFASKAALCVILYRHNLAMAIFYLAICTIVSFVLPAPTVDADSRVISVNGPRLSNILQGRGQGGKVQYTMVEFYTTWSSPCNFVAREYAAIAKKYGSPHMKFVKVNASTHPALARKYNVSVGVQSKQLPSFILFADGQEIARRPRVLSGGNIEPCKFSEAFLEEEFSLVVRHTGERADGDRAPRRRGGTDVGDDAKESKKDQ</sequence>
<feature type="transmembrane region" description="Helical" evidence="2">
    <location>
        <begin position="12"/>
        <end position="35"/>
    </location>
</feature>
<evidence type="ECO:0000313" key="5">
    <source>
        <dbReference type="Proteomes" id="UP000007799"/>
    </source>
</evidence>
<feature type="domain" description="Thioredoxin" evidence="3">
    <location>
        <begin position="105"/>
        <end position="242"/>
    </location>
</feature>
<reference evidence="4" key="1">
    <citation type="submission" date="2009-08" db="EMBL/GenBank/DDBJ databases">
        <title>Annotation of Salpingoeca rosetta.</title>
        <authorList>
            <consortium name="The Broad Institute Genome Sequencing Platform"/>
            <person name="Russ C."/>
            <person name="Cuomo C."/>
            <person name="Burger G."/>
            <person name="Gray M.W."/>
            <person name="Holland P.W.H."/>
            <person name="King N."/>
            <person name="Lang F.B.F."/>
            <person name="Roger A.J."/>
            <person name="Ruiz-Trillo I."/>
            <person name="Young S.K."/>
            <person name="Zeng Q."/>
            <person name="Gargeya S."/>
            <person name="Alvarado L."/>
            <person name="Berlin A."/>
            <person name="Chapman S.B."/>
            <person name="Chen Z."/>
            <person name="Freedman E."/>
            <person name="Gellesch M."/>
            <person name="Goldberg J."/>
            <person name="Griggs A."/>
            <person name="Gujja S."/>
            <person name="Heilman E."/>
            <person name="Heiman D."/>
            <person name="Howarth C."/>
            <person name="Mehta T."/>
            <person name="Neiman D."/>
            <person name="Pearson M."/>
            <person name="Roberts A."/>
            <person name="Saif S."/>
            <person name="Shea T."/>
            <person name="Shenoy N."/>
            <person name="Sisk P."/>
            <person name="Stolte C."/>
            <person name="Sykes S."/>
            <person name="White J."/>
            <person name="Yandava C."/>
            <person name="Haas B."/>
            <person name="Nusbaum C."/>
            <person name="Birren B."/>
        </authorList>
    </citation>
    <scope>NUCLEOTIDE SEQUENCE [LARGE SCALE GENOMIC DNA]</scope>
    <source>
        <strain evidence="4">ATCC 50818</strain>
    </source>
</reference>
<dbReference type="GeneID" id="16073289"/>
<keyword evidence="2" id="KW-1133">Transmembrane helix</keyword>
<keyword evidence="2" id="KW-0472">Membrane</keyword>
<proteinExistence type="predicted"/>
<dbReference type="RefSeq" id="XP_004992718.1">
    <property type="nucleotide sequence ID" value="XM_004992661.1"/>
</dbReference>
<dbReference type="KEGG" id="sre:PTSG_05825"/>
<feature type="transmembrane region" description="Helical" evidence="2">
    <location>
        <begin position="95"/>
        <end position="114"/>
    </location>
</feature>
<dbReference type="EMBL" id="GL832969">
    <property type="protein sequence ID" value="EGD74461.1"/>
    <property type="molecule type" value="Genomic_DNA"/>
</dbReference>